<feature type="domain" description="PWWP" evidence="2">
    <location>
        <begin position="34"/>
        <end position="83"/>
    </location>
</feature>
<evidence type="ECO:0000313" key="4">
    <source>
        <dbReference type="EMBL" id="CAF3377605.1"/>
    </source>
</evidence>
<evidence type="ECO:0000313" key="9">
    <source>
        <dbReference type="EMBL" id="CAF4202059.1"/>
    </source>
</evidence>
<dbReference type="EMBL" id="CAJOBR010003372">
    <property type="protein sequence ID" value="CAF4735697.1"/>
    <property type="molecule type" value="Genomic_DNA"/>
</dbReference>
<dbReference type="EMBL" id="CAJOBO010000240">
    <property type="protein sequence ID" value="CAF4171671.1"/>
    <property type="molecule type" value="Genomic_DNA"/>
</dbReference>
<evidence type="ECO:0000259" key="2">
    <source>
        <dbReference type="PROSITE" id="PS50812"/>
    </source>
</evidence>
<dbReference type="AlphaFoldDB" id="A0A819ZL77"/>
<feature type="region of interest" description="Disordered" evidence="1">
    <location>
        <begin position="168"/>
        <end position="193"/>
    </location>
</feature>
<dbReference type="Gene3D" id="2.30.30.140">
    <property type="match status" value="1"/>
</dbReference>
<dbReference type="Proteomes" id="UP000663833">
    <property type="component" value="Unassembled WGS sequence"/>
</dbReference>
<evidence type="ECO:0000313" key="3">
    <source>
        <dbReference type="EMBL" id="CAF3362256.1"/>
    </source>
</evidence>
<dbReference type="EMBL" id="CAJNXB010004174">
    <property type="protein sequence ID" value="CAF3362256.1"/>
    <property type="molecule type" value="Genomic_DNA"/>
</dbReference>
<dbReference type="Proteomes" id="UP000663825">
    <property type="component" value="Unassembled WGS sequence"/>
</dbReference>
<dbReference type="Proteomes" id="UP000663851">
    <property type="component" value="Unassembled WGS sequence"/>
</dbReference>
<evidence type="ECO:0000313" key="12">
    <source>
        <dbReference type="EMBL" id="CAF4735697.1"/>
    </source>
</evidence>
<dbReference type="InterPro" id="IPR000313">
    <property type="entry name" value="PWWP_dom"/>
</dbReference>
<dbReference type="Proteomes" id="UP000663873">
    <property type="component" value="Unassembled WGS sequence"/>
</dbReference>
<reference evidence="8" key="1">
    <citation type="submission" date="2021-02" db="EMBL/GenBank/DDBJ databases">
        <authorList>
            <person name="Nowell W R."/>
        </authorList>
    </citation>
    <scope>NUCLEOTIDE SEQUENCE</scope>
</reference>
<feature type="compositionally biased region" description="Acidic residues" evidence="1">
    <location>
        <begin position="170"/>
        <end position="186"/>
    </location>
</feature>
<name>A0A819ZL77_9BILA</name>
<evidence type="ECO:0000313" key="13">
    <source>
        <dbReference type="Proteomes" id="UP000663851"/>
    </source>
</evidence>
<proteinExistence type="predicted"/>
<evidence type="ECO:0000313" key="14">
    <source>
        <dbReference type="Proteomes" id="UP000663873"/>
    </source>
</evidence>
<evidence type="ECO:0000313" key="11">
    <source>
        <dbReference type="EMBL" id="CAF4525514.1"/>
    </source>
</evidence>
<dbReference type="EMBL" id="CAJNYT010004760">
    <property type="protein sequence ID" value="CAF3687897.1"/>
    <property type="molecule type" value="Genomic_DNA"/>
</dbReference>
<dbReference type="EMBL" id="CAJOBS010000214">
    <property type="protein sequence ID" value="CAF4525514.1"/>
    <property type="molecule type" value="Genomic_DNA"/>
</dbReference>
<dbReference type="EMBL" id="CAJNYV010005874">
    <property type="protein sequence ID" value="CAF3787051.1"/>
    <property type="molecule type" value="Genomic_DNA"/>
</dbReference>
<feature type="compositionally biased region" description="Low complexity" evidence="1">
    <location>
        <begin position="1"/>
        <end position="18"/>
    </location>
</feature>
<dbReference type="Proteomes" id="UP000663865">
    <property type="component" value="Unassembled WGS sequence"/>
</dbReference>
<comment type="caution">
    <text evidence="8">The sequence shown here is derived from an EMBL/GenBank/DDBJ whole genome shotgun (WGS) entry which is preliminary data.</text>
</comment>
<dbReference type="SUPFAM" id="SSF63748">
    <property type="entry name" value="Tudor/PWWP/MBT"/>
    <property type="match status" value="1"/>
</dbReference>
<dbReference type="PROSITE" id="PS50812">
    <property type="entry name" value="PWWP"/>
    <property type="match status" value="1"/>
</dbReference>
<evidence type="ECO:0000313" key="7">
    <source>
        <dbReference type="EMBL" id="CAF3787051.1"/>
    </source>
</evidence>
<sequence>MPPGRKSISTSSKSSSSTNGQHSPPQPKQHIFDSGSVVWCKYKKYPYWPGIVWEKTNKANRTLYEVLFFGTFSLGLGIDQKWLEKYEGVAEFKKRITELKASEILIKNKPSKYDMNITLANLESFQEAIKQAAQILKCSNLSERLELADNMRKGVTCDFFQLKLGSNNNNDDDVDDDVDDEEDPDETNSNIAEDHSSILAMQPLQNDHQFIQTMIIQGKKKRKLEEDASLPNAKTRRLAIKTEPEQPSNASLPSLLFRHTTDQPIVMCSNFVCHSLSPTEETFIIDAIARAGSDCTFFQAKQIAEETYSNIICINNSNRSLPVSEIWFYLFLYLHFEQLFATHPHWLDDLEKTKANVSYLYEQQQQIIRLMKTYIR</sequence>
<dbReference type="OrthoDB" id="10013064at2759"/>
<dbReference type="Proteomes" id="UP000663838">
    <property type="component" value="Unassembled WGS sequence"/>
</dbReference>
<evidence type="ECO:0000256" key="1">
    <source>
        <dbReference type="SAM" id="MobiDB-lite"/>
    </source>
</evidence>
<dbReference type="Proteomes" id="UP000663872">
    <property type="component" value="Unassembled WGS sequence"/>
</dbReference>
<evidence type="ECO:0000313" key="8">
    <source>
        <dbReference type="EMBL" id="CAF4171671.1"/>
    </source>
</evidence>
<dbReference type="Proteomes" id="UP000663862">
    <property type="component" value="Unassembled WGS sequence"/>
</dbReference>
<dbReference type="Proteomes" id="UP000663869">
    <property type="component" value="Unassembled WGS sequence"/>
</dbReference>
<evidence type="ECO:0000313" key="10">
    <source>
        <dbReference type="EMBL" id="CAF4439658.1"/>
    </source>
</evidence>
<organism evidence="8 13">
    <name type="scientific">Rotaria socialis</name>
    <dbReference type="NCBI Taxonomy" id="392032"/>
    <lineage>
        <taxon>Eukaryota</taxon>
        <taxon>Metazoa</taxon>
        <taxon>Spiralia</taxon>
        <taxon>Gnathifera</taxon>
        <taxon>Rotifera</taxon>
        <taxon>Eurotatoria</taxon>
        <taxon>Bdelloidea</taxon>
        <taxon>Philodinida</taxon>
        <taxon>Philodinidae</taxon>
        <taxon>Rotaria</taxon>
    </lineage>
</organism>
<protein>
    <recommendedName>
        <fullName evidence="2">PWWP domain-containing protein</fullName>
    </recommendedName>
</protein>
<keyword evidence="14" id="KW-1185">Reference proteome</keyword>
<dbReference type="EMBL" id="CAJOBQ010000965">
    <property type="protein sequence ID" value="CAF4439658.1"/>
    <property type="molecule type" value="Genomic_DNA"/>
</dbReference>
<dbReference type="Pfam" id="PF00855">
    <property type="entry name" value="PWWP"/>
    <property type="match status" value="1"/>
</dbReference>
<feature type="region of interest" description="Disordered" evidence="1">
    <location>
        <begin position="1"/>
        <end position="30"/>
    </location>
</feature>
<evidence type="ECO:0000313" key="6">
    <source>
        <dbReference type="EMBL" id="CAF3709863.1"/>
    </source>
</evidence>
<dbReference type="EMBL" id="CAJNYD010001876">
    <property type="protein sequence ID" value="CAF3377605.1"/>
    <property type="molecule type" value="Genomic_DNA"/>
</dbReference>
<evidence type="ECO:0000313" key="5">
    <source>
        <dbReference type="EMBL" id="CAF3687897.1"/>
    </source>
</evidence>
<gene>
    <name evidence="6" type="ORF">FME351_LOCUS28320</name>
    <name evidence="5" type="ORF">GRG538_LOCUS27482</name>
    <name evidence="8" type="ORF">HFQ381_LOCUS5643</name>
    <name evidence="7" type="ORF">KIK155_LOCUS31657</name>
    <name evidence="4" type="ORF">LUA448_LOCUS15460</name>
    <name evidence="12" type="ORF">QYT958_LOCUS19903</name>
    <name evidence="3" type="ORF">TIS948_LOCUS24285</name>
    <name evidence="11" type="ORF">TOA249_LOCUS5336</name>
    <name evidence="10" type="ORF">TSG867_LOCUS16075</name>
    <name evidence="9" type="ORF">UJA718_LOCUS6613</name>
</gene>
<accession>A0A819ZL77</accession>
<dbReference type="EMBL" id="CAJNYU010003870">
    <property type="protein sequence ID" value="CAF3709863.1"/>
    <property type="molecule type" value="Genomic_DNA"/>
</dbReference>
<dbReference type="Proteomes" id="UP000663848">
    <property type="component" value="Unassembled WGS sequence"/>
</dbReference>
<dbReference type="CDD" id="cd05162">
    <property type="entry name" value="PWWP"/>
    <property type="match status" value="1"/>
</dbReference>
<dbReference type="EMBL" id="CAJOBP010000625">
    <property type="protein sequence ID" value="CAF4202059.1"/>
    <property type="molecule type" value="Genomic_DNA"/>
</dbReference>